<organism evidence="14 15">
    <name type="scientific">Cladophialophora bantiana (strain ATCC 10958 / CBS 173.52 / CDC B-1940 / NIH 8579)</name>
    <name type="common">Xylohypha bantiana</name>
    <dbReference type="NCBI Taxonomy" id="1442370"/>
    <lineage>
        <taxon>Eukaryota</taxon>
        <taxon>Fungi</taxon>
        <taxon>Dikarya</taxon>
        <taxon>Ascomycota</taxon>
        <taxon>Pezizomycotina</taxon>
        <taxon>Eurotiomycetes</taxon>
        <taxon>Chaetothyriomycetidae</taxon>
        <taxon>Chaetothyriales</taxon>
        <taxon>Herpotrichiellaceae</taxon>
        <taxon>Cladophialophora</taxon>
    </lineage>
</organism>
<dbReference type="VEuPathDB" id="FungiDB:Z519_03213"/>
<dbReference type="GO" id="GO:0031625">
    <property type="term" value="F:ubiquitin protein ligase binding"/>
    <property type="evidence" value="ECO:0007669"/>
    <property type="project" value="InterPro"/>
</dbReference>
<feature type="domain" description="Cullin family profile" evidence="13">
    <location>
        <begin position="419"/>
        <end position="655"/>
    </location>
</feature>
<evidence type="ECO:0000259" key="13">
    <source>
        <dbReference type="PROSITE" id="PS50069"/>
    </source>
</evidence>
<dbReference type="InterPro" id="IPR059120">
    <property type="entry name" value="Cullin-like_AB"/>
</dbReference>
<comment type="pathway">
    <text evidence="2">Protein modification; protein ubiquitination.</text>
</comment>
<dbReference type="FunFam" id="1.20.1310.10:FF:000007">
    <property type="entry name" value="Cullin 1"/>
    <property type="match status" value="1"/>
</dbReference>
<gene>
    <name evidence="14" type="ORF">Z519_03213</name>
</gene>
<keyword evidence="8" id="KW-0832">Ubl conjugation</keyword>
<evidence type="ECO:0000256" key="10">
    <source>
        <dbReference type="ARBA" id="ARBA00069612"/>
    </source>
</evidence>
<dbReference type="SUPFAM" id="SSF75632">
    <property type="entry name" value="Cullin homology domain"/>
    <property type="match status" value="1"/>
</dbReference>
<evidence type="ECO:0000256" key="4">
    <source>
        <dbReference type="ARBA" id="ARBA00022490"/>
    </source>
</evidence>
<dbReference type="Gene3D" id="1.10.10.10">
    <property type="entry name" value="Winged helix-like DNA-binding domain superfamily/Winged helix DNA-binding domain"/>
    <property type="match status" value="1"/>
</dbReference>
<dbReference type="Proteomes" id="UP000053789">
    <property type="component" value="Unassembled WGS sequence"/>
</dbReference>
<dbReference type="InterPro" id="IPR016158">
    <property type="entry name" value="Cullin_homology"/>
</dbReference>
<dbReference type="Pfam" id="PF00888">
    <property type="entry name" value="Cullin"/>
    <property type="match status" value="1"/>
</dbReference>
<dbReference type="Gene3D" id="1.20.1310.10">
    <property type="entry name" value="Cullin Repeats"/>
    <property type="match status" value="4"/>
</dbReference>
<keyword evidence="5" id="KW-1017">Isopeptide bond</keyword>
<reference evidence="14" key="1">
    <citation type="submission" date="2015-01" db="EMBL/GenBank/DDBJ databases">
        <title>The Genome Sequence of Cladophialophora bantiana CBS 173.52.</title>
        <authorList>
            <consortium name="The Broad Institute Genomics Platform"/>
            <person name="Cuomo C."/>
            <person name="de Hoog S."/>
            <person name="Gorbushina A."/>
            <person name="Stielow B."/>
            <person name="Teixiera M."/>
            <person name="Abouelleil A."/>
            <person name="Chapman S.B."/>
            <person name="Priest M."/>
            <person name="Young S.K."/>
            <person name="Wortman J."/>
            <person name="Nusbaum C."/>
            <person name="Birren B."/>
        </authorList>
    </citation>
    <scope>NUCLEOTIDE SEQUENCE [LARGE SCALE GENOMIC DNA]</scope>
    <source>
        <strain evidence="14">CBS 173.52</strain>
    </source>
</reference>
<evidence type="ECO:0000256" key="5">
    <source>
        <dbReference type="ARBA" id="ARBA00022499"/>
    </source>
</evidence>
<dbReference type="FunFam" id="1.20.1310.10:FF:000011">
    <property type="entry name" value="Cullin 1"/>
    <property type="match status" value="1"/>
</dbReference>
<dbReference type="PROSITE" id="PS50069">
    <property type="entry name" value="CULLIN_2"/>
    <property type="match status" value="1"/>
</dbReference>
<dbReference type="GO" id="GO:0019005">
    <property type="term" value="C:SCF ubiquitin ligase complex"/>
    <property type="evidence" value="ECO:0007669"/>
    <property type="project" value="UniProtKB-ARBA"/>
</dbReference>
<protein>
    <recommendedName>
        <fullName evidence="10">Cullin-1</fullName>
    </recommendedName>
</protein>
<dbReference type="FunFam" id="3.30.230.130:FF:000003">
    <property type="entry name" value="Cullin 2"/>
    <property type="match status" value="1"/>
</dbReference>
<evidence type="ECO:0000313" key="14">
    <source>
        <dbReference type="EMBL" id="KIW96146.1"/>
    </source>
</evidence>
<dbReference type="InterPro" id="IPR016159">
    <property type="entry name" value="Cullin_repeat-like_dom_sf"/>
</dbReference>
<dbReference type="OrthoDB" id="27073at2759"/>
<dbReference type="SMART" id="SM00884">
    <property type="entry name" value="Cullin_Nedd8"/>
    <property type="match status" value="1"/>
</dbReference>
<evidence type="ECO:0000256" key="3">
    <source>
        <dbReference type="ARBA" id="ARBA00006019"/>
    </source>
</evidence>
<keyword evidence="9" id="KW-0131">Cell cycle</keyword>
<dbReference type="HOGENOM" id="CLU_004747_6_1_1"/>
<dbReference type="InterPro" id="IPR036317">
    <property type="entry name" value="Cullin_homology_sf"/>
</dbReference>
<proteinExistence type="inferred from homology"/>
<dbReference type="GO" id="GO:0005737">
    <property type="term" value="C:cytoplasm"/>
    <property type="evidence" value="ECO:0007669"/>
    <property type="project" value="UniProtKB-SubCell"/>
</dbReference>
<evidence type="ECO:0000256" key="12">
    <source>
        <dbReference type="RuleBase" id="RU003829"/>
    </source>
</evidence>
<dbReference type="InterPro" id="IPR036390">
    <property type="entry name" value="WH_DNA-bd_sf"/>
</dbReference>
<dbReference type="FunFam" id="1.10.10.10:FF:000014">
    <property type="entry name" value="Cullin 1"/>
    <property type="match status" value="1"/>
</dbReference>
<comment type="similarity">
    <text evidence="3 11 12">Belongs to the cullin family.</text>
</comment>
<evidence type="ECO:0000256" key="11">
    <source>
        <dbReference type="PROSITE-ProRule" id="PRU00330"/>
    </source>
</evidence>
<evidence type="ECO:0000256" key="8">
    <source>
        <dbReference type="ARBA" id="ARBA00022843"/>
    </source>
</evidence>
<dbReference type="InterPro" id="IPR045093">
    <property type="entry name" value="Cullin"/>
</dbReference>
<keyword evidence="6" id="KW-0132">Cell division</keyword>
<dbReference type="SUPFAM" id="SSF74788">
    <property type="entry name" value="Cullin repeat-like"/>
    <property type="match status" value="1"/>
</dbReference>
<dbReference type="Gene3D" id="3.30.230.130">
    <property type="entry name" value="Cullin, Chain C, Domain 2"/>
    <property type="match status" value="1"/>
</dbReference>
<dbReference type="FunFam" id="1.20.1310.10:FF:000026">
    <property type="entry name" value="Cullin 1"/>
    <property type="match status" value="1"/>
</dbReference>
<dbReference type="SMART" id="SM00182">
    <property type="entry name" value="CULLIN"/>
    <property type="match status" value="1"/>
</dbReference>
<dbReference type="EMBL" id="KN846983">
    <property type="protein sequence ID" value="KIW96146.1"/>
    <property type="molecule type" value="Genomic_DNA"/>
</dbReference>
<dbReference type="GeneID" id="27696141"/>
<dbReference type="GO" id="GO:1902531">
    <property type="term" value="P:regulation of intracellular signal transduction"/>
    <property type="evidence" value="ECO:0007669"/>
    <property type="project" value="UniProtKB-ARBA"/>
</dbReference>
<dbReference type="InterPro" id="IPR036388">
    <property type="entry name" value="WH-like_DNA-bd_sf"/>
</dbReference>
<dbReference type="GO" id="GO:0051301">
    <property type="term" value="P:cell division"/>
    <property type="evidence" value="ECO:0007669"/>
    <property type="project" value="UniProtKB-KW"/>
</dbReference>
<comment type="subcellular location">
    <subcellularLocation>
        <location evidence="1">Cytoplasm</location>
    </subcellularLocation>
</comment>
<name>A0A0D2F1R7_CLAB1</name>
<evidence type="ECO:0000256" key="9">
    <source>
        <dbReference type="ARBA" id="ARBA00023306"/>
    </source>
</evidence>
<dbReference type="Pfam" id="PF26557">
    <property type="entry name" value="Cullin_AB"/>
    <property type="match status" value="1"/>
</dbReference>
<dbReference type="InterPro" id="IPR001373">
    <property type="entry name" value="Cullin_N"/>
</dbReference>
<keyword evidence="7" id="KW-0833">Ubl conjugation pathway</keyword>
<dbReference type="Pfam" id="PF10557">
    <property type="entry name" value="Cullin_Nedd8"/>
    <property type="match status" value="1"/>
</dbReference>
<evidence type="ECO:0000313" key="15">
    <source>
        <dbReference type="Proteomes" id="UP000053789"/>
    </source>
</evidence>
<dbReference type="RefSeq" id="XP_016622815.1">
    <property type="nucleotide sequence ID" value="XM_016760965.1"/>
</dbReference>
<evidence type="ECO:0000256" key="7">
    <source>
        <dbReference type="ARBA" id="ARBA00022786"/>
    </source>
</evidence>
<evidence type="ECO:0000256" key="2">
    <source>
        <dbReference type="ARBA" id="ARBA00004906"/>
    </source>
</evidence>
<dbReference type="SUPFAM" id="SSF46785">
    <property type="entry name" value="Winged helix' DNA-binding domain"/>
    <property type="match status" value="1"/>
</dbReference>
<evidence type="ECO:0000256" key="1">
    <source>
        <dbReference type="ARBA" id="ARBA00004496"/>
    </source>
</evidence>
<evidence type="ECO:0000256" key="6">
    <source>
        <dbReference type="ARBA" id="ARBA00022618"/>
    </source>
</evidence>
<accession>A0A0D2F1R7</accession>
<dbReference type="AlphaFoldDB" id="A0A0D2F1R7"/>
<dbReference type="InterPro" id="IPR019559">
    <property type="entry name" value="Cullin_neddylation_domain"/>
</dbReference>
<keyword evidence="4" id="KW-0963">Cytoplasm</keyword>
<dbReference type="PANTHER" id="PTHR11932">
    <property type="entry name" value="CULLIN"/>
    <property type="match status" value="1"/>
</dbReference>
<dbReference type="GO" id="GO:0031146">
    <property type="term" value="P:SCF-dependent proteasomal ubiquitin-dependent protein catabolic process"/>
    <property type="evidence" value="ECO:0007669"/>
    <property type="project" value="UniProtKB-ARBA"/>
</dbReference>
<keyword evidence="15" id="KW-1185">Reference proteome</keyword>
<dbReference type="FunFam" id="1.20.1310.10:FF:000029">
    <property type="entry name" value="Cullin homolog 1"/>
    <property type="match status" value="1"/>
</dbReference>
<sequence>MASRTAPTAGTASNPAMRARDDLDSTWTYLEKNVNNVMTKLQEGLDMKTYMGVYTAVHNFCTSQKAATNQGQGGSSGTLTPIHRGAHLLGEELYTLLGKYLTGHLRDVLAASESHTDEALLAFYIREWKRYTDAAKYNNHLFRYLNRHWVKREIDEGKKNVYDVYTLHLVKWKDDFFKAVEGKVMEAVLRLVEKQRNGETIDQMQIKAIVDSFVSLGLDELDSSKPTLDVYRMYFERPFIAATKEYYTNESRRFVAENSVVEYMKKAEARLEEEKERVGLYLHPDIMKKLMETCNEALISAHSVLLRDEFQVLLDSERTEDLARMYKLLSRIKDGLDPLRTRFESHVQKAGIAAVEKVAAQGDSFEPKVYVDALLEIHGKYQQLVNVAFTGESEFVRSLDNACQEFVNHNQVCKTNSTRSPELLAKYADQLLKKGAKAADESELEELLVQIMVVFKYIEDKDVFQKFYSRMLAKRLVHTSSVSDDAETSMISKLKEACGYEYTNKLQRMFQDVQISKDLNTAYKDWHDKILEDSDEKRTVDSTFQILGTGFWPLNAPNTPFAPPTEINKAIESFTRFYDQKHNGRKLTWLWQLCKGEIRANYIKSQKVPYTFQVSTYQMAILLLFNDSDKLDYSEIKELTKLTDETIEPAIGILCKARVLNSTPDDGKPAPGTSYALNHNFKNKKVKINLNITVKSEQKVESEDTHKTIEEDRKLLLQAVIVRIMKGRKKLKHVHLVEEVINQVRNRFPPKISDIKKNIDALMEKDYIERLDNDELAYIA</sequence>